<dbReference type="InterPro" id="IPR005467">
    <property type="entry name" value="His_kinase_dom"/>
</dbReference>
<keyword evidence="3" id="KW-0597">Phosphoprotein</keyword>
<dbReference type="SMART" id="SM00387">
    <property type="entry name" value="HATPase_c"/>
    <property type="match status" value="1"/>
</dbReference>
<dbReference type="PANTHER" id="PTHR43711">
    <property type="entry name" value="TWO-COMPONENT HISTIDINE KINASE"/>
    <property type="match status" value="1"/>
</dbReference>
<evidence type="ECO:0000256" key="5">
    <source>
        <dbReference type="ARBA" id="ARBA00022729"/>
    </source>
</evidence>
<comment type="catalytic activity">
    <reaction evidence="1">
        <text>ATP + protein L-histidine = ADP + protein N-phospho-L-histidine.</text>
        <dbReference type="EC" id="2.7.13.3"/>
    </reaction>
</comment>
<keyword evidence="7" id="KW-0902">Two-component regulatory system</keyword>
<comment type="function">
    <text evidence="9">Member of the two-component regulatory system BvgS/BvgA. Phosphorylates BvgA via a four-step phosphorelay in response to environmental signals.</text>
</comment>
<dbReference type="FunFam" id="3.30.565.10:FF:000010">
    <property type="entry name" value="Sensor histidine kinase RcsC"/>
    <property type="match status" value="1"/>
</dbReference>
<protein>
    <recommendedName>
        <fullName evidence="10">Virulence sensor protein BvgS</fullName>
        <ecNumber evidence="2">2.7.13.3</ecNumber>
    </recommendedName>
</protein>
<reference evidence="13 14" key="1">
    <citation type="submission" date="2019-03" db="EMBL/GenBank/DDBJ databases">
        <title>Genomic Encyclopedia of Type Strains, Phase IV (KMG-IV): sequencing the most valuable type-strain genomes for metagenomic binning, comparative biology and taxonomic classification.</title>
        <authorList>
            <person name="Goeker M."/>
        </authorList>
    </citation>
    <scope>NUCLEOTIDE SEQUENCE [LARGE SCALE GENOMIC DNA]</scope>
    <source>
        <strain evidence="13 14">DSM 654</strain>
    </source>
</reference>
<feature type="non-terminal residue" evidence="13">
    <location>
        <position position="1"/>
    </location>
</feature>
<feature type="domain" description="Histidine kinase" evidence="12">
    <location>
        <begin position="31"/>
        <end position="213"/>
    </location>
</feature>
<dbReference type="PRINTS" id="PR00344">
    <property type="entry name" value="BCTRLSENSOR"/>
</dbReference>
<dbReference type="SUPFAM" id="SSF55874">
    <property type="entry name" value="ATPase domain of HSP90 chaperone/DNA topoisomerase II/histidine kinase"/>
    <property type="match status" value="1"/>
</dbReference>
<evidence type="ECO:0000256" key="2">
    <source>
        <dbReference type="ARBA" id="ARBA00012438"/>
    </source>
</evidence>
<proteinExistence type="predicted"/>
<evidence type="ECO:0000256" key="8">
    <source>
        <dbReference type="ARBA" id="ARBA00023026"/>
    </source>
</evidence>
<dbReference type="InterPro" id="IPR004358">
    <property type="entry name" value="Sig_transdc_His_kin-like_C"/>
</dbReference>
<evidence type="ECO:0000256" key="6">
    <source>
        <dbReference type="ARBA" id="ARBA00022777"/>
    </source>
</evidence>
<evidence type="ECO:0000313" key="13">
    <source>
        <dbReference type="EMBL" id="TCU93203.1"/>
    </source>
</evidence>
<feature type="region of interest" description="Disordered" evidence="11">
    <location>
        <begin position="1"/>
        <end position="25"/>
    </location>
</feature>
<evidence type="ECO:0000256" key="4">
    <source>
        <dbReference type="ARBA" id="ARBA00022679"/>
    </source>
</evidence>
<dbReference type="InterPro" id="IPR050736">
    <property type="entry name" value="Sensor_HK_Regulatory"/>
</dbReference>
<dbReference type="Pfam" id="PF02518">
    <property type="entry name" value="HATPase_c"/>
    <property type="match status" value="1"/>
</dbReference>
<evidence type="ECO:0000259" key="12">
    <source>
        <dbReference type="PROSITE" id="PS50109"/>
    </source>
</evidence>
<gene>
    <name evidence="13" type="ORF">EV671_10191</name>
</gene>
<organism evidence="13 14">
    <name type="scientific">Roseateles saccharophilus</name>
    <name type="common">Pseudomonas saccharophila</name>
    <dbReference type="NCBI Taxonomy" id="304"/>
    <lineage>
        <taxon>Bacteria</taxon>
        <taxon>Pseudomonadati</taxon>
        <taxon>Pseudomonadota</taxon>
        <taxon>Betaproteobacteria</taxon>
        <taxon>Burkholderiales</taxon>
        <taxon>Sphaerotilaceae</taxon>
        <taxon>Roseateles</taxon>
    </lineage>
</organism>
<dbReference type="InterPro" id="IPR036890">
    <property type="entry name" value="HATPase_C_sf"/>
</dbReference>
<evidence type="ECO:0000313" key="14">
    <source>
        <dbReference type="Proteomes" id="UP000295110"/>
    </source>
</evidence>
<evidence type="ECO:0000256" key="10">
    <source>
        <dbReference type="ARBA" id="ARBA00070152"/>
    </source>
</evidence>
<evidence type="ECO:0000256" key="1">
    <source>
        <dbReference type="ARBA" id="ARBA00000085"/>
    </source>
</evidence>
<comment type="caution">
    <text evidence="13">The sequence shown here is derived from an EMBL/GenBank/DDBJ whole genome shotgun (WGS) entry which is preliminary data.</text>
</comment>
<evidence type="ECO:0000256" key="9">
    <source>
        <dbReference type="ARBA" id="ARBA00058004"/>
    </source>
</evidence>
<dbReference type="Proteomes" id="UP000295110">
    <property type="component" value="Unassembled WGS sequence"/>
</dbReference>
<dbReference type="AlphaFoldDB" id="A0A4R3URJ2"/>
<dbReference type="Gene3D" id="3.30.565.10">
    <property type="entry name" value="Histidine kinase-like ATPase, C-terminal domain"/>
    <property type="match status" value="1"/>
</dbReference>
<dbReference type="CDD" id="cd16922">
    <property type="entry name" value="HATPase_EvgS-ArcB-TorS-like"/>
    <property type="match status" value="1"/>
</dbReference>
<dbReference type="EMBL" id="SMBU01000019">
    <property type="protein sequence ID" value="TCU93203.1"/>
    <property type="molecule type" value="Genomic_DNA"/>
</dbReference>
<keyword evidence="14" id="KW-1185">Reference proteome</keyword>
<dbReference type="GO" id="GO:0004673">
    <property type="term" value="F:protein histidine kinase activity"/>
    <property type="evidence" value="ECO:0007669"/>
    <property type="project" value="UniProtKB-EC"/>
</dbReference>
<accession>A0A4R3URJ2</accession>
<dbReference type="PROSITE" id="PS50109">
    <property type="entry name" value="HIS_KIN"/>
    <property type="match status" value="1"/>
</dbReference>
<keyword evidence="6 13" id="KW-0418">Kinase</keyword>
<dbReference type="RefSeq" id="WP_243655756.1">
    <property type="nucleotide sequence ID" value="NZ_SMBU01000019.1"/>
</dbReference>
<keyword evidence="8" id="KW-0843">Virulence</keyword>
<feature type="compositionally biased region" description="Polar residues" evidence="11">
    <location>
        <begin position="8"/>
        <end position="25"/>
    </location>
</feature>
<dbReference type="EC" id="2.7.13.3" evidence="2"/>
<keyword evidence="4" id="KW-0808">Transferase</keyword>
<evidence type="ECO:0000256" key="11">
    <source>
        <dbReference type="SAM" id="MobiDB-lite"/>
    </source>
</evidence>
<evidence type="ECO:0000256" key="7">
    <source>
        <dbReference type="ARBA" id="ARBA00023012"/>
    </source>
</evidence>
<name>A0A4R3URJ2_ROSSA</name>
<evidence type="ECO:0000256" key="3">
    <source>
        <dbReference type="ARBA" id="ARBA00022553"/>
    </source>
</evidence>
<dbReference type="PANTHER" id="PTHR43711:SF1">
    <property type="entry name" value="HISTIDINE KINASE 1"/>
    <property type="match status" value="1"/>
</dbReference>
<dbReference type="InterPro" id="IPR003594">
    <property type="entry name" value="HATPase_dom"/>
</dbReference>
<keyword evidence="5" id="KW-0732">Signal</keyword>
<sequence length="216" mass="23074">SRDDRGSVLTNAPNVPGTSSPGKPQTATVITIRKGAEHLNELLTEILDFSKIEAGAMVLHEEVVDPVALVRGTADFFALTAQEKGLALRVSIPADCPRRWIGDSLRLKQILNNLLSNALKFTSQGHVELRLECRPGSLVFHVEDTGPGVAEELQGVIFEKFRQADGSVSHQHGGTGLGLALSRGLAELMQGRLDLQSTPGVGSRFSLTLPLAPVQA</sequence>
<dbReference type="GO" id="GO:0000160">
    <property type="term" value="P:phosphorelay signal transduction system"/>
    <property type="evidence" value="ECO:0007669"/>
    <property type="project" value="UniProtKB-KW"/>
</dbReference>